<evidence type="ECO:0000313" key="2">
    <source>
        <dbReference type="EMBL" id="SBW19862.1"/>
    </source>
</evidence>
<dbReference type="Pfam" id="PF13635">
    <property type="entry name" value="DUF4143"/>
    <property type="match status" value="1"/>
</dbReference>
<dbReference type="PANTHER" id="PTHR43566">
    <property type="entry name" value="CONSERVED PROTEIN"/>
    <property type="match status" value="1"/>
</dbReference>
<sequence>MNEPGALVGRKAEALIVEALIELWPFSQGEIDGTPDRFVDAAFTHGPGLRHTSRLRRRDYLSTLIARDITELSAIPRTTLTRYLDLLSAIFLIKQIPAWSTSHTHRAVGTPKLAYVDSGIACHLLGQDAANRAHPHPLNGYACDRPRRWQGSGRCLAGVRGWSGSDEGSRNNRTKSPGRPGFRVRAGWWSPCGDGKYASSSCVCWLLLRAVRVTSTRWCRSSRR</sequence>
<dbReference type="AlphaFoldDB" id="A0A1C3NVS1"/>
<accession>A0A1C3NVS1</accession>
<dbReference type="InterPro" id="IPR025420">
    <property type="entry name" value="DUF4143"/>
</dbReference>
<reference evidence="3" key="1">
    <citation type="submission" date="2016-02" db="EMBL/GenBank/DDBJ databases">
        <authorList>
            <person name="Wibberg D."/>
        </authorList>
    </citation>
    <scope>NUCLEOTIDE SEQUENCE [LARGE SCALE GENOMIC DNA]</scope>
</reference>
<evidence type="ECO:0000313" key="3">
    <source>
        <dbReference type="Proteomes" id="UP000199013"/>
    </source>
</evidence>
<feature type="domain" description="DUF4143" evidence="1">
    <location>
        <begin position="64"/>
        <end position="140"/>
    </location>
</feature>
<name>A0A1C3NVS1_9ACTN</name>
<evidence type="ECO:0000259" key="1">
    <source>
        <dbReference type="Pfam" id="PF13635"/>
    </source>
</evidence>
<keyword evidence="3" id="KW-1185">Reference proteome</keyword>
<dbReference type="PANTHER" id="PTHR43566:SF2">
    <property type="entry name" value="DUF4143 DOMAIN-CONTAINING PROTEIN"/>
    <property type="match status" value="1"/>
</dbReference>
<protein>
    <recommendedName>
        <fullName evidence="1">DUF4143 domain-containing protein</fullName>
    </recommendedName>
</protein>
<proteinExistence type="predicted"/>
<gene>
    <name evidence="2" type="ORF">FDG2_1517</name>
</gene>
<dbReference type="Proteomes" id="UP000199013">
    <property type="component" value="Unassembled WGS sequence"/>
</dbReference>
<dbReference type="EMBL" id="FLUV01000622">
    <property type="protein sequence ID" value="SBW19862.1"/>
    <property type="molecule type" value="Genomic_DNA"/>
</dbReference>
<organism evidence="2 3">
    <name type="scientific">Candidatus Protofrankia californiensis</name>
    <dbReference type="NCBI Taxonomy" id="1839754"/>
    <lineage>
        <taxon>Bacteria</taxon>
        <taxon>Bacillati</taxon>
        <taxon>Actinomycetota</taxon>
        <taxon>Actinomycetes</taxon>
        <taxon>Frankiales</taxon>
        <taxon>Frankiaceae</taxon>
        <taxon>Protofrankia</taxon>
    </lineage>
</organism>